<dbReference type="Gene3D" id="3.30.70.330">
    <property type="match status" value="2"/>
</dbReference>
<dbReference type="Proteomes" id="UP001448207">
    <property type="component" value="Unassembled WGS sequence"/>
</dbReference>
<dbReference type="CDD" id="cd12245">
    <property type="entry name" value="RRM_scw1_like"/>
    <property type="match status" value="1"/>
</dbReference>
<keyword evidence="1 2" id="KW-0694">RNA-binding</keyword>
<dbReference type="InterPro" id="IPR035979">
    <property type="entry name" value="RBD_domain_sf"/>
</dbReference>
<feature type="compositionally biased region" description="Low complexity" evidence="3">
    <location>
        <begin position="181"/>
        <end position="194"/>
    </location>
</feature>
<dbReference type="SUPFAM" id="SSF54928">
    <property type="entry name" value="RNA-binding domain, RBD"/>
    <property type="match status" value="2"/>
</dbReference>
<keyword evidence="6" id="KW-1185">Reference proteome</keyword>
<evidence type="ECO:0000256" key="2">
    <source>
        <dbReference type="PROSITE-ProRule" id="PRU00176"/>
    </source>
</evidence>
<dbReference type="InterPro" id="IPR012677">
    <property type="entry name" value="Nucleotide-bd_a/b_plait_sf"/>
</dbReference>
<sequence length="493" mass="53830">MMISESTFYPNAHYSFSSASDMRVHPLSASPSTAMFQQTTTLQASLQSGSVGSSGDDVTTIFVVGFPDDMMEREFQNMFTFSPGFEAASLKWHCKDQDDDSTGLSNGKKQMIGFARFRTRMEAMEAVEVLSGKKIDQDKGAALKAEMAKKNLHIKRESVIPTPATMAAIAQASASASASASTSASTSTSTSTSANLPVTESAPPPPPPLNMLSKKMSIHHALAYESFSPLPSDLLSPADYKTDPFMSESLSNVNTPIFNDALFGLRSQSFDARNQPTQEIGMMSPPRAFGLFAPRVNKALQHETENDPFNYLSKSSPTSNDNFTPPFFGDDMLSQRMGSISAHSSSTINQHFDHRSASFSSPSLRASISNPADQNPPCNTLYVGNLPANSNEDELRLSFAKCRGYKRMCFRNKPQGPMCFVEFEDVVFATQAMSELQGHMLTNSVKGGIRLSFSKNPLFTKPNGKEATFGYNNKPVNNSPFGDRRDVLFDPQL</sequence>
<evidence type="ECO:0000256" key="1">
    <source>
        <dbReference type="ARBA" id="ARBA00022884"/>
    </source>
</evidence>
<comment type="caution">
    <text evidence="5">The sequence shown here is derived from an EMBL/GenBank/DDBJ whole genome shotgun (WGS) entry which is preliminary data.</text>
</comment>
<organism evidence="5 6">
    <name type="scientific">Phycomyces blakesleeanus</name>
    <dbReference type="NCBI Taxonomy" id="4837"/>
    <lineage>
        <taxon>Eukaryota</taxon>
        <taxon>Fungi</taxon>
        <taxon>Fungi incertae sedis</taxon>
        <taxon>Mucoromycota</taxon>
        <taxon>Mucoromycotina</taxon>
        <taxon>Mucoromycetes</taxon>
        <taxon>Mucorales</taxon>
        <taxon>Phycomycetaceae</taxon>
        <taxon>Phycomyces</taxon>
    </lineage>
</organism>
<dbReference type="SMART" id="SM00360">
    <property type="entry name" value="RRM"/>
    <property type="match status" value="2"/>
</dbReference>
<dbReference type="Pfam" id="PF00076">
    <property type="entry name" value="RRM_1"/>
    <property type="match status" value="1"/>
</dbReference>
<evidence type="ECO:0000256" key="3">
    <source>
        <dbReference type="SAM" id="MobiDB-lite"/>
    </source>
</evidence>
<evidence type="ECO:0000313" key="6">
    <source>
        <dbReference type="Proteomes" id="UP001448207"/>
    </source>
</evidence>
<name>A0ABR3B8T6_PHYBL</name>
<protein>
    <recommendedName>
        <fullName evidence="4">RRM domain-containing protein</fullName>
    </recommendedName>
</protein>
<dbReference type="EMBL" id="JBCLYO010000002">
    <property type="protein sequence ID" value="KAL0092468.1"/>
    <property type="molecule type" value="Genomic_DNA"/>
</dbReference>
<accession>A0ABR3B8T6</accession>
<gene>
    <name evidence="5" type="ORF">J3Q64DRAFT_1719086</name>
</gene>
<proteinExistence type="predicted"/>
<dbReference type="PANTHER" id="PTHR10501">
    <property type="entry name" value="U1 SMALL NUCLEAR RIBONUCLEOPROTEIN A/U2 SMALL NUCLEAR RIBONUCLEOPROTEIN B"/>
    <property type="match status" value="1"/>
</dbReference>
<feature type="region of interest" description="Disordered" evidence="3">
    <location>
        <begin position="181"/>
        <end position="212"/>
    </location>
</feature>
<feature type="domain" description="RRM" evidence="4">
    <location>
        <begin position="59"/>
        <end position="150"/>
    </location>
</feature>
<reference evidence="5 6" key="1">
    <citation type="submission" date="2024-04" db="EMBL/GenBank/DDBJ databases">
        <title>Symmetric and asymmetric DNA N6-adenine methylation regulates different biological responses in Mucorales.</title>
        <authorList>
            <consortium name="Lawrence Berkeley National Laboratory"/>
            <person name="Lax C."/>
            <person name="Mondo S.J."/>
            <person name="Osorio-Concepcion M."/>
            <person name="Muszewska A."/>
            <person name="Corrochano-Luque M."/>
            <person name="Gutierrez G."/>
            <person name="Riley R."/>
            <person name="Lipzen A."/>
            <person name="Guo J."/>
            <person name="Hundley H."/>
            <person name="Amirebrahimi M."/>
            <person name="Ng V."/>
            <person name="Lorenzo-Gutierrez D."/>
            <person name="Binder U."/>
            <person name="Yang J."/>
            <person name="Song Y."/>
            <person name="Canovas D."/>
            <person name="Navarro E."/>
            <person name="Freitag M."/>
            <person name="Gabaldon T."/>
            <person name="Grigoriev I.V."/>
            <person name="Corrochano L.M."/>
            <person name="Nicolas F.E."/>
            <person name="Garre V."/>
        </authorList>
    </citation>
    <scope>NUCLEOTIDE SEQUENCE [LARGE SCALE GENOMIC DNA]</scope>
    <source>
        <strain evidence="5 6">L51</strain>
    </source>
</reference>
<feature type="domain" description="RRM" evidence="4">
    <location>
        <begin position="379"/>
        <end position="456"/>
    </location>
</feature>
<evidence type="ECO:0000259" key="4">
    <source>
        <dbReference type="PROSITE" id="PS50102"/>
    </source>
</evidence>
<dbReference type="PROSITE" id="PS50102">
    <property type="entry name" value="RRM"/>
    <property type="match status" value="2"/>
</dbReference>
<dbReference type="InterPro" id="IPR000504">
    <property type="entry name" value="RRM_dom"/>
</dbReference>
<evidence type="ECO:0000313" key="5">
    <source>
        <dbReference type="EMBL" id="KAL0092468.1"/>
    </source>
</evidence>